<dbReference type="Gene3D" id="3.40.630.190">
    <property type="entry name" value="LCP protein"/>
    <property type="match status" value="1"/>
</dbReference>
<evidence type="ECO:0000313" key="5">
    <source>
        <dbReference type="Proteomes" id="UP001183388"/>
    </source>
</evidence>
<dbReference type="Proteomes" id="UP001183388">
    <property type="component" value="Unassembled WGS sequence"/>
</dbReference>
<feature type="compositionally biased region" description="Basic residues" evidence="2">
    <location>
        <begin position="10"/>
        <end position="28"/>
    </location>
</feature>
<evidence type="ECO:0000256" key="1">
    <source>
        <dbReference type="ARBA" id="ARBA00006068"/>
    </source>
</evidence>
<feature type="compositionally biased region" description="Basic and acidic residues" evidence="2">
    <location>
        <begin position="364"/>
        <end position="378"/>
    </location>
</feature>
<gene>
    <name evidence="4" type="ORF">RM780_25280</name>
</gene>
<dbReference type="InterPro" id="IPR004474">
    <property type="entry name" value="LytR_CpsA_psr"/>
</dbReference>
<reference evidence="5" key="1">
    <citation type="submission" date="2023-07" db="EMBL/GenBank/DDBJ databases">
        <title>30 novel species of actinomycetes from the DSMZ collection.</title>
        <authorList>
            <person name="Nouioui I."/>
        </authorList>
    </citation>
    <scope>NUCLEOTIDE SEQUENCE [LARGE SCALE GENOMIC DNA]</scope>
    <source>
        <strain evidence="5">DSM 44917</strain>
    </source>
</reference>
<evidence type="ECO:0000313" key="4">
    <source>
        <dbReference type="EMBL" id="MDT0310240.1"/>
    </source>
</evidence>
<dbReference type="InterPro" id="IPR050922">
    <property type="entry name" value="LytR/CpsA/Psr_CW_biosynth"/>
</dbReference>
<proteinExistence type="inferred from homology"/>
<accession>A0ABU2LF74</accession>
<dbReference type="Pfam" id="PF03816">
    <property type="entry name" value="LytR_cpsA_psr"/>
    <property type="match status" value="1"/>
</dbReference>
<comment type="caution">
    <text evidence="4">The sequence shown here is derived from an EMBL/GenBank/DDBJ whole genome shotgun (WGS) entry which is preliminary data.</text>
</comment>
<dbReference type="EMBL" id="JAVREN010000061">
    <property type="protein sequence ID" value="MDT0310240.1"/>
    <property type="molecule type" value="Genomic_DNA"/>
</dbReference>
<comment type="similarity">
    <text evidence="1">Belongs to the LytR/CpsA/Psr (LCP) family.</text>
</comment>
<dbReference type="PANTHER" id="PTHR33392:SF6">
    <property type="entry name" value="POLYISOPRENYL-TEICHOIC ACID--PEPTIDOGLYCAN TEICHOIC ACID TRANSFERASE TAGU"/>
    <property type="match status" value="1"/>
</dbReference>
<dbReference type="PANTHER" id="PTHR33392">
    <property type="entry name" value="POLYISOPRENYL-TEICHOIC ACID--PEPTIDOGLYCAN TEICHOIC ACID TRANSFERASE TAGU"/>
    <property type="match status" value="1"/>
</dbReference>
<feature type="region of interest" description="Disordered" evidence="2">
    <location>
        <begin position="1"/>
        <end position="28"/>
    </location>
</feature>
<sequence>MAATQGAGRPGRHRSRHPNRPERRRRPRWGVRLAAGLASLVLAAGGIGHAVVTSADRGVHRVDPFGSLRDAERPGDGGGLNVLLVGTDSREGLSAAERGRLHVGDASCNCADAVLVLHVSERGDRATVVGLPRDSYATLPTHTFASTGERHEAHPDKLNAALSHGGPSLMVSTVEGLTGLRIDHYLELSFAGFLRAVDELGGVEVCTPEPLRDPQAGLDLRAGTTRLDGAAALAYVRARHTDGTGDLGRMERQQRFLTALLRQAVAGGVLLDPARLTRTVGAVLDSLRADPGLGPEQLVELARLFGGFGASAVDFTSVPIADPGRSVPGLGSTVVWDEKAADRLFAALREDRSPPAEDAPPAPDDARPAERGAAHPDQEEPSTCG</sequence>
<name>A0ABU2LF74_9ACTN</name>
<dbReference type="NCBIfam" id="TIGR00350">
    <property type="entry name" value="lytR_cpsA_psr"/>
    <property type="match status" value="1"/>
</dbReference>
<evidence type="ECO:0000259" key="3">
    <source>
        <dbReference type="Pfam" id="PF03816"/>
    </source>
</evidence>
<organism evidence="4 5">
    <name type="scientific">Streptomyces boetiae</name>
    <dbReference type="NCBI Taxonomy" id="3075541"/>
    <lineage>
        <taxon>Bacteria</taxon>
        <taxon>Bacillati</taxon>
        <taxon>Actinomycetota</taxon>
        <taxon>Actinomycetes</taxon>
        <taxon>Kitasatosporales</taxon>
        <taxon>Streptomycetaceae</taxon>
        <taxon>Streptomyces</taxon>
    </lineage>
</organism>
<protein>
    <submittedName>
        <fullName evidence="4">LCP family protein</fullName>
    </submittedName>
</protein>
<evidence type="ECO:0000256" key="2">
    <source>
        <dbReference type="SAM" id="MobiDB-lite"/>
    </source>
</evidence>
<feature type="region of interest" description="Disordered" evidence="2">
    <location>
        <begin position="348"/>
        <end position="385"/>
    </location>
</feature>
<feature type="domain" description="Cell envelope-related transcriptional attenuator" evidence="3">
    <location>
        <begin position="111"/>
        <end position="264"/>
    </location>
</feature>
<keyword evidence="5" id="KW-1185">Reference proteome</keyword>
<dbReference type="RefSeq" id="WP_311633211.1">
    <property type="nucleotide sequence ID" value="NZ_JAVREN010000061.1"/>
</dbReference>